<feature type="compositionally biased region" description="Basic and acidic residues" evidence="1">
    <location>
        <begin position="74"/>
        <end position="88"/>
    </location>
</feature>
<evidence type="ECO:0000313" key="4">
    <source>
        <dbReference type="Proteomes" id="UP000238479"/>
    </source>
</evidence>
<feature type="compositionally biased region" description="Low complexity" evidence="1">
    <location>
        <begin position="41"/>
        <end position="68"/>
    </location>
</feature>
<evidence type="ECO:0000259" key="2">
    <source>
        <dbReference type="PROSITE" id="PS51222"/>
    </source>
</evidence>
<gene>
    <name evidence="3" type="ORF">RchiOBHm_Chr4g0428901</name>
</gene>
<proteinExistence type="predicted"/>
<dbReference type="InterPro" id="IPR013989">
    <property type="entry name" value="Dev_and_cell_death_domain"/>
</dbReference>
<dbReference type="OrthoDB" id="1920894at2759"/>
<dbReference type="PANTHER" id="PTHR46444">
    <property type="entry name" value="DCD (DEVELOPMENT AND CELL DEATH) DOMAIN PROTEIN-RELATED"/>
    <property type="match status" value="1"/>
</dbReference>
<feature type="compositionally biased region" description="Basic and acidic residues" evidence="1">
    <location>
        <begin position="14"/>
        <end position="31"/>
    </location>
</feature>
<dbReference type="SMART" id="SM00767">
    <property type="entry name" value="DCD"/>
    <property type="match status" value="1"/>
</dbReference>
<dbReference type="Gramene" id="PRQ39774">
    <property type="protein sequence ID" value="PRQ39774"/>
    <property type="gene ID" value="RchiOBHm_Chr4g0428901"/>
</dbReference>
<sequence>MGKRRGKRLSKRGLTRDHDGRIRRIDKSFTKEKKKSKKITESSLPETAAELSSSSSANSASNKATSSSHANQATRERLRSKNKGKDSGQSHSGFVFMCNGKTKPECYQYRVFGLPMAKVEVVKTIKKGTHLFLYDFDLKLLYGTYSATSDGALDLEPIAFNGKFPAQVRFKISKDCLPLHESSFKTAIRDNYQGGGKFKQELNNKQVRALISLFRPITASMPTSAAHYRDVARTGSYPSPIREEGFHPTARPSLQEGLYLSSVQRAHALPLLNTQSIQVVPYPRFKKYEAERCVARVQPPIEPRHVVQHQPDSYYLAAAHEPYVPEKPFLSSHDAYRRHGVTLPQEMVPRDQDVSYGSVYRLSQLLKERERDIVSHSDYIAETYSRHLPTHPASQFRLQSHSSASSYELPSTYQPYDQTTTHQDQNPVDRDPLQRPLHGSSNEASLPICSHLSSTGAARYY</sequence>
<evidence type="ECO:0000313" key="3">
    <source>
        <dbReference type="EMBL" id="PRQ39774.1"/>
    </source>
</evidence>
<comment type="caution">
    <text evidence="3">The sequence shown here is derived from an EMBL/GenBank/DDBJ whole genome shotgun (WGS) entry which is preliminary data.</text>
</comment>
<name>A0A2P6R009_ROSCH</name>
<accession>A0A2P6R009</accession>
<dbReference type="Proteomes" id="UP000238479">
    <property type="component" value="Chromosome 4"/>
</dbReference>
<feature type="domain" description="DCD" evidence="2">
    <location>
        <begin position="89"/>
        <end position="216"/>
    </location>
</feature>
<dbReference type="STRING" id="74649.A0A2P6R009"/>
<dbReference type="PROSITE" id="PS51222">
    <property type="entry name" value="DCD"/>
    <property type="match status" value="1"/>
</dbReference>
<dbReference type="AlphaFoldDB" id="A0A2P6R009"/>
<keyword evidence="4" id="KW-1185">Reference proteome</keyword>
<feature type="compositionally biased region" description="Polar residues" evidence="1">
    <location>
        <begin position="397"/>
        <end position="426"/>
    </location>
</feature>
<dbReference type="Pfam" id="PF10539">
    <property type="entry name" value="Dev_Cell_Death"/>
    <property type="match status" value="1"/>
</dbReference>
<evidence type="ECO:0000256" key="1">
    <source>
        <dbReference type="SAM" id="MobiDB-lite"/>
    </source>
</evidence>
<dbReference type="PANTHER" id="PTHR46444:SF19">
    <property type="entry name" value="OS02G0745600 PROTEIN"/>
    <property type="match status" value="1"/>
</dbReference>
<feature type="compositionally biased region" description="Basic residues" evidence="1">
    <location>
        <begin position="1"/>
        <end position="13"/>
    </location>
</feature>
<dbReference type="EMBL" id="PDCK01000042">
    <property type="protein sequence ID" value="PRQ39774.1"/>
    <property type="molecule type" value="Genomic_DNA"/>
</dbReference>
<organism evidence="3 4">
    <name type="scientific">Rosa chinensis</name>
    <name type="common">China rose</name>
    <dbReference type="NCBI Taxonomy" id="74649"/>
    <lineage>
        <taxon>Eukaryota</taxon>
        <taxon>Viridiplantae</taxon>
        <taxon>Streptophyta</taxon>
        <taxon>Embryophyta</taxon>
        <taxon>Tracheophyta</taxon>
        <taxon>Spermatophyta</taxon>
        <taxon>Magnoliopsida</taxon>
        <taxon>eudicotyledons</taxon>
        <taxon>Gunneridae</taxon>
        <taxon>Pentapetalae</taxon>
        <taxon>rosids</taxon>
        <taxon>fabids</taxon>
        <taxon>Rosales</taxon>
        <taxon>Rosaceae</taxon>
        <taxon>Rosoideae</taxon>
        <taxon>Rosoideae incertae sedis</taxon>
        <taxon>Rosa</taxon>
    </lineage>
</organism>
<dbReference type="OMA" id="KDSGQSH"/>
<feature type="region of interest" description="Disordered" evidence="1">
    <location>
        <begin position="397"/>
        <end position="448"/>
    </location>
</feature>
<protein>
    <submittedName>
        <fullName evidence="3">Putative development/cell death domain-containing protein</fullName>
    </submittedName>
</protein>
<feature type="region of interest" description="Disordered" evidence="1">
    <location>
        <begin position="1"/>
        <end position="89"/>
    </location>
</feature>
<reference evidence="3 4" key="1">
    <citation type="journal article" date="2018" name="Nat. Genet.">
        <title>The Rosa genome provides new insights in the design of modern roses.</title>
        <authorList>
            <person name="Bendahmane M."/>
        </authorList>
    </citation>
    <scope>NUCLEOTIDE SEQUENCE [LARGE SCALE GENOMIC DNA]</scope>
    <source>
        <strain evidence="4">cv. Old Blush</strain>
    </source>
</reference>